<dbReference type="Gene3D" id="3.50.50.60">
    <property type="entry name" value="FAD/NAD(P)-binding domain"/>
    <property type="match status" value="2"/>
</dbReference>
<dbReference type="InterPro" id="IPR023753">
    <property type="entry name" value="FAD/NAD-binding_dom"/>
</dbReference>
<organism evidence="5 6">
    <name type="scientific">Bradyrhizobium elkanii</name>
    <dbReference type="NCBI Taxonomy" id="29448"/>
    <lineage>
        <taxon>Bacteria</taxon>
        <taxon>Pseudomonadati</taxon>
        <taxon>Pseudomonadota</taxon>
        <taxon>Alphaproteobacteria</taxon>
        <taxon>Hyphomicrobiales</taxon>
        <taxon>Nitrobacteraceae</taxon>
        <taxon>Bradyrhizobium</taxon>
    </lineage>
</organism>
<dbReference type="PRINTS" id="PR00368">
    <property type="entry name" value="FADPNR"/>
</dbReference>
<accession>A0A8I1Y9E4</accession>
<dbReference type="PRINTS" id="PR00469">
    <property type="entry name" value="PNDRDTASEII"/>
</dbReference>
<reference evidence="5" key="1">
    <citation type="submission" date="2021-02" db="EMBL/GenBank/DDBJ databases">
        <title>Genomic Encyclopedia of Type Strains, Phase IV (KMG-V): Genome sequencing to study the core and pangenomes of soil and plant-associated prokaryotes.</title>
        <authorList>
            <person name="Whitman W."/>
        </authorList>
    </citation>
    <scope>NUCLEOTIDE SEQUENCE</scope>
    <source>
        <strain evidence="5">USDA 406</strain>
    </source>
</reference>
<dbReference type="RefSeq" id="WP_245163933.1">
    <property type="nucleotide sequence ID" value="NZ_JAFICZ010000001.1"/>
</dbReference>
<comment type="caution">
    <text evidence="5">The sequence shown here is derived from an EMBL/GenBank/DDBJ whole genome shotgun (WGS) entry which is preliminary data.</text>
</comment>
<feature type="domain" description="FAD/NAD(P)-binding" evidence="4">
    <location>
        <begin position="55"/>
        <end position="329"/>
    </location>
</feature>
<keyword evidence="2" id="KW-0285">Flavoprotein</keyword>
<evidence type="ECO:0000256" key="2">
    <source>
        <dbReference type="ARBA" id="ARBA00022630"/>
    </source>
</evidence>
<dbReference type="GO" id="GO:0016491">
    <property type="term" value="F:oxidoreductase activity"/>
    <property type="evidence" value="ECO:0007669"/>
    <property type="project" value="UniProtKB-KW"/>
</dbReference>
<evidence type="ECO:0000313" key="6">
    <source>
        <dbReference type="Proteomes" id="UP000673383"/>
    </source>
</evidence>
<name>A0A8I1Y9E4_BRAEL</name>
<evidence type="ECO:0000259" key="4">
    <source>
        <dbReference type="Pfam" id="PF07992"/>
    </source>
</evidence>
<dbReference type="AlphaFoldDB" id="A0A8I1Y9E4"/>
<protein>
    <recommendedName>
        <fullName evidence="1">Thioredoxin reductase</fullName>
    </recommendedName>
</protein>
<proteinExistence type="predicted"/>
<dbReference type="InterPro" id="IPR050097">
    <property type="entry name" value="Ferredoxin-NADP_redctase_2"/>
</dbReference>
<sequence length="341" mass="36302">MKALTSISWRATSDDVLSWFSPGKSTVCGPGYYFVPRYAATSAMELCRIVRDVLDCLIVGGGPAGLTAAIYLARYRRSVAVFDDGKSRAAWIPKSHNYPGFPSGVSGRELLDRLERQAESYDVELVRERISLLEKSGTGFRAVYGDREIAARRVLLATGIVDEAPDIQGVEKAVLEGIVRYCPVCDAYEAIDRRIAIMGPGAGALAKARFLRHYSDRVTLVLQKAPSSEHLAEAKEAGISIRLADPQLEIRDGAIHVSNGPNGAETFDVLYPALGCSVGSAMAVRLGAASNEDGCLVVDGHQQTTVDGIYAAGDVVSDLHQISVAAGHAAVAATAIHKSLG</sequence>
<keyword evidence="3 5" id="KW-0560">Oxidoreductase</keyword>
<dbReference type="Proteomes" id="UP000673383">
    <property type="component" value="Unassembled WGS sequence"/>
</dbReference>
<evidence type="ECO:0000256" key="1">
    <source>
        <dbReference type="ARBA" id="ARBA00018719"/>
    </source>
</evidence>
<dbReference type="PANTHER" id="PTHR48105">
    <property type="entry name" value="THIOREDOXIN REDUCTASE 1-RELATED-RELATED"/>
    <property type="match status" value="1"/>
</dbReference>
<dbReference type="SUPFAM" id="SSF51905">
    <property type="entry name" value="FAD/NAD(P)-binding domain"/>
    <property type="match status" value="1"/>
</dbReference>
<dbReference type="EMBL" id="JAFICZ010000001">
    <property type="protein sequence ID" value="MBP1294236.1"/>
    <property type="molecule type" value="Genomic_DNA"/>
</dbReference>
<dbReference type="InterPro" id="IPR036188">
    <property type="entry name" value="FAD/NAD-bd_sf"/>
</dbReference>
<evidence type="ECO:0000313" key="5">
    <source>
        <dbReference type="EMBL" id="MBP1294236.1"/>
    </source>
</evidence>
<dbReference type="Pfam" id="PF07992">
    <property type="entry name" value="Pyr_redox_2"/>
    <property type="match status" value="1"/>
</dbReference>
<evidence type="ECO:0000256" key="3">
    <source>
        <dbReference type="ARBA" id="ARBA00023002"/>
    </source>
</evidence>
<gene>
    <name evidence="5" type="ORF">JOH49_003989</name>
</gene>